<keyword evidence="3" id="KW-1185">Reference proteome</keyword>
<protein>
    <submittedName>
        <fullName evidence="2">Uncharacterized protein</fullName>
    </submittedName>
</protein>
<sequence>MKIRPPPSHALGTALSLVLSACVVVSAISFQLILHDIHHIILRRSLPGSLAFAPEGAVGQYEPPPGPIVYGPLPTTTVELPESITPPLTAEEADVDGAVHESKETAATDTPGKVDDPRKHIPPASEMNAFILKASTGSASKSVVQSLAGLVAPILASLLRL</sequence>
<dbReference type="Proteomes" id="UP001610432">
    <property type="component" value="Unassembled WGS sequence"/>
</dbReference>
<comment type="caution">
    <text evidence="2">The sequence shown here is derived from an EMBL/GenBank/DDBJ whole genome shotgun (WGS) entry which is preliminary data.</text>
</comment>
<evidence type="ECO:0000256" key="1">
    <source>
        <dbReference type="SAM" id="MobiDB-lite"/>
    </source>
</evidence>
<feature type="compositionally biased region" description="Basic and acidic residues" evidence="1">
    <location>
        <begin position="97"/>
        <end position="118"/>
    </location>
</feature>
<name>A0ABR4M2A9_9EURO</name>
<feature type="region of interest" description="Disordered" evidence="1">
    <location>
        <begin position="94"/>
        <end position="118"/>
    </location>
</feature>
<organism evidence="2 3">
    <name type="scientific">Aspergillus lucknowensis</name>
    <dbReference type="NCBI Taxonomy" id="176173"/>
    <lineage>
        <taxon>Eukaryota</taxon>
        <taxon>Fungi</taxon>
        <taxon>Dikarya</taxon>
        <taxon>Ascomycota</taxon>
        <taxon>Pezizomycotina</taxon>
        <taxon>Eurotiomycetes</taxon>
        <taxon>Eurotiomycetidae</taxon>
        <taxon>Eurotiales</taxon>
        <taxon>Aspergillaceae</taxon>
        <taxon>Aspergillus</taxon>
        <taxon>Aspergillus subgen. Nidulantes</taxon>
    </lineage>
</organism>
<dbReference type="EMBL" id="JBFXLQ010000004">
    <property type="protein sequence ID" value="KAL2870870.1"/>
    <property type="molecule type" value="Genomic_DNA"/>
</dbReference>
<dbReference type="PROSITE" id="PS51257">
    <property type="entry name" value="PROKAR_LIPOPROTEIN"/>
    <property type="match status" value="1"/>
</dbReference>
<reference evidence="2 3" key="1">
    <citation type="submission" date="2024-07" db="EMBL/GenBank/DDBJ databases">
        <title>Section-level genome sequencing and comparative genomics of Aspergillus sections Usti and Cavernicolus.</title>
        <authorList>
            <consortium name="Lawrence Berkeley National Laboratory"/>
            <person name="Nybo J.L."/>
            <person name="Vesth T.C."/>
            <person name="Theobald S."/>
            <person name="Frisvad J.C."/>
            <person name="Larsen T.O."/>
            <person name="Kjaerboelling I."/>
            <person name="Rothschild-Mancinelli K."/>
            <person name="Lyhne E.K."/>
            <person name="Kogle M.E."/>
            <person name="Barry K."/>
            <person name="Clum A."/>
            <person name="Na H."/>
            <person name="Ledsgaard L."/>
            <person name="Lin J."/>
            <person name="Lipzen A."/>
            <person name="Kuo A."/>
            <person name="Riley R."/>
            <person name="Mondo S."/>
            <person name="Labutti K."/>
            <person name="Haridas S."/>
            <person name="Pangalinan J."/>
            <person name="Salamov A.A."/>
            <person name="Simmons B.A."/>
            <person name="Magnuson J.K."/>
            <person name="Chen J."/>
            <person name="Drula E."/>
            <person name="Henrissat B."/>
            <person name="Wiebenga A."/>
            <person name="Lubbers R.J."/>
            <person name="Gomes A.C."/>
            <person name="Macurrencykelacurrency M.R."/>
            <person name="Stajich J."/>
            <person name="Grigoriev I.V."/>
            <person name="Mortensen U.H."/>
            <person name="De Vries R.P."/>
            <person name="Baker S.E."/>
            <person name="Andersen M.R."/>
        </authorList>
    </citation>
    <scope>NUCLEOTIDE SEQUENCE [LARGE SCALE GENOMIC DNA]</scope>
    <source>
        <strain evidence="2 3">CBS 449.75</strain>
    </source>
</reference>
<accession>A0ABR4M2A9</accession>
<evidence type="ECO:0000313" key="3">
    <source>
        <dbReference type="Proteomes" id="UP001610432"/>
    </source>
</evidence>
<gene>
    <name evidence="2" type="ORF">BJX67DRAFT_377496</name>
</gene>
<proteinExistence type="predicted"/>
<dbReference type="RefSeq" id="XP_070889849.1">
    <property type="nucleotide sequence ID" value="XM_071032123.1"/>
</dbReference>
<dbReference type="GeneID" id="98147195"/>
<evidence type="ECO:0000313" key="2">
    <source>
        <dbReference type="EMBL" id="KAL2870870.1"/>
    </source>
</evidence>